<proteinExistence type="predicted"/>
<gene>
    <name evidence="2" type="ORF">ANN_26446</name>
</gene>
<comment type="caution">
    <text evidence="2">The sequence shown here is derived from an EMBL/GenBank/DDBJ whole genome shotgun (WGS) entry which is preliminary data.</text>
</comment>
<sequence length="72" mass="8782">MASNEDETSKLRYSASSYDERVMERFKSRRWRKFFSVPLIFHCMMTQNICMEISYVLRFFDSRLDDKSFSTE</sequence>
<keyword evidence="1" id="KW-0812">Transmembrane</keyword>
<keyword evidence="3" id="KW-1185">Reference proteome</keyword>
<name>A0ABQ8RYA1_PERAM</name>
<evidence type="ECO:0000313" key="3">
    <source>
        <dbReference type="Proteomes" id="UP001148838"/>
    </source>
</evidence>
<dbReference type="EMBL" id="JAJSOF020000039">
    <property type="protein sequence ID" value="KAJ4426648.1"/>
    <property type="molecule type" value="Genomic_DNA"/>
</dbReference>
<keyword evidence="1" id="KW-1133">Transmembrane helix</keyword>
<evidence type="ECO:0000256" key="1">
    <source>
        <dbReference type="SAM" id="Phobius"/>
    </source>
</evidence>
<organism evidence="2 3">
    <name type="scientific">Periplaneta americana</name>
    <name type="common">American cockroach</name>
    <name type="synonym">Blatta americana</name>
    <dbReference type="NCBI Taxonomy" id="6978"/>
    <lineage>
        <taxon>Eukaryota</taxon>
        <taxon>Metazoa</taxon>
        <taxon>Ecdysozoa</taxon>
        <taxon>Arthropoda</taxon>
        <taxon>Hexapoda</taxon>
        <taxon>Insecta</taxon>
        <taxon>Pterygota</taxon>
        <taxon>Neoptera</taxon>
        <taxon>Polyneoptera</taxon>
        <taxon>Dictyoptera</taxon>
        <taxon>Blattodea</taxon>
        <taxon>Blattoidea</taxon>
        <taxon>Blattidae</taxon>
        <taxon>Blattinae</taxon>
        <taxon>Periplaneta</taxon>
    </lineage>
</organism>
<keyword evidence="1" id="KW-0472">Membrane</keyword>
<accession>A0ABQ8RYA1</accession>
<protein>
    <submittedName>
        <fullName evidence="2">Uncharacterized protein</fullName>
    </submittedName>
</protein>
<dbReference type="Proteomes" id="UP001148838">
    <property type="component" value="Unassembled WGS sequence"/>
</dbReference>
<evidence type="ECO:0000313" key="2">
    <source>
        <dbReference type="EMBL" id="KAJ4426648.1"/>
    </source>
</evidence>
<reference evidence="2 3" key="1">
    <citation type="journal article" date="2022" name="Allergy">
        <title>Genome assembly and annotation of Periplaneta americana reveal a comprehensive cockroach allergen profile.</title>
        <authorList>
            <person name="Wang L."/>
            <person name="Xiong Q."/>
            <person name="Saelim N."/>
            <person name="Wang L."/>
            <person name="Nong W."/>
            <person name="Wan A.T."/>
            <person name="Shi M."/>
            <person name="Liu X."/>
            <person name="Cao Q."/>
            <person name="Hui J.H.L."/>
            <person name="Sookrung N."/>
            <person name="Leung T.F."/>
            <person name="Tungtrongchitr A."/>
            <person name="Tsui S.K.W."/>
        </authorList>
    </citation>
    <scope>NUCLEOTIDE SEQUENCE [LARGE SCALE GENOMIC DNA]</scope>
    <source>
        <strain evidence="2">PWHHKU_190912</strain>
    </source>
</reference>
<feature type="transmembrane region" description="Helical" evidence="1">
    <location>
        <begin position="34"/>
        <end position="57"/>
    </location>
</feature>